<evidence type="ECO:0000313" key="12">
    <source>
        <dbReference type="Proteomes" id="UP001304300"/>
    </source>
</evidence>
<dbReference type="Pfam" id="PF02367">
    <property type="entry name" value="TsaE"/>
    <property type="match status" value="1"/>
</dbReference>
<dbReference type="Proteomes" id="UP001304300">
    <property type="component" value="Chromosome"/>
</dbReference>
<evidence type="ECO:0000256" key="10">
    <source>
        <dbReference type="ARBA" id="ARBA00032441"/>
    </source>
</evidence>
<evidence type="ECO:0000256" key="5">
    <source>
        <dbReference type="ARBA" id="ARBA00022694"/>
    </source>
</evidence>
<dbReference type="Gene3D" id="3.40.50.300">
    <property type="entry name" value="P-loop containing nucleotide triphosphate hydrolases"/>
    <property type="match status" value="1"/>
</dbReference>
<evidence type="ECO:0000313" key="11">
    <source>
        <dbReference type="EMBL" id="WOO43563.1"/>
    </source>
</evidence>
<keyword evidence="6" id="KW-0479">Metal-binding</keyword>
<dbReference type="InterPro" id="IPR027417">
    <property type="entry name" value="P-loop_NTPase"/>
</dbReference>
<keyword evidence="7" id="KW-0547">Nucleotide-binding</keyword>
<evidence type="ECO:0000256" key="7">
    <source>
        <dbReference type="ARBA" id="ARBA00022741"/>
    </source>
</evidence>
<evidence type="ECO:0000256" key="1">
    <source>
        <dbReference type="ARBA" id="ARBA00004496"/>
    </source>
</evidence>
<dbReference type="GO" id="GO:0005524">
    <property type="term" value="F:ATP binding"/>
    <property type="evidence" value="ECO:0007669"/>
    <property type="project" value="UniProtKB-KW"/>
</dbReference>
<dbReference type="KEGG" id="puo:RZN69_10730"/>
<organism evidence="11 12">
    <name type="scientific">Rubellicoccus peritrichatus</name>
    <dbReference type="NCBI Taxonomy" id="3080537"/>
    <lineage>
        <taxon>Bacteria</taxon>
        <taxon>Pseudomonadati</taxon>
        <taxon>Verrucomicrobiota</taxon>
        <taxon>Opitutia</taxon>
        <taxon>Puniceicoccales</taxon>
        <taxon>Cerasicoccaceae</taxon>
        <taxon>Rubellicoccus</taxon>
    </lineage>
</organism>
<evidence type="ECO:0000256" key="9">
    <source>
        <dbReference type="ARBA" id="ARBA00022842"/>
    </source>
</evidence>
<dbReference type="GO" id="GO:0046872">
    <property type="term" value="F:metal ion binding"/>
    <property type="evidence" value="ECO:0007669"/>
    <property type="project" value="UniProtKB-KW"/>
</dbReference>
<dbReference type="PANTHER" id="PTHR33540">
    <property type="entry name" value="TRNA THREONYLCARBAMOYLADENOSINE BIOSYNTHESIS PROTEIN TSAE"/>
    <property type="match status" value="1"/>
</dbReference>
<keyword evidence="9" id="KW-0460">Magnesium</keyword>
<keyword evidence="5" id="KW-0819">tRNA processing</keyword>
<reference evidence="11 12" key="1">
    <citation type="submission" date="2023-10" db="EMBL/GenBank/DDBJ databases">
        <title>Rubellicoccus peritrichatus gen. nov., sp. nov., isolated from an algae of coral reef tank.</title>
        <authorList>
            <person name="Luo J."/>
        </authorList>
    </citation>
    <scope>NUCLEOTIDE SEQUENCE [LARGE SCALE GENOMIC DNA]</scope>
    <source>
        <strain evidence="11 12">CR14</strain>
    </source>
</reference>
<evidence type="ECO:0000256" key="3">
    <source>
        <dbReference type="ARBA" id="ARBA00019010"/>
    </source>
</evidence>
<protein>
    <recommendedName>
        <fullName evidence="3">tRNA threonylcarbamoyladenosine biosynthesis protein TsaE</fullName>
    </recommendedName>
    <alternativeName>
        <fullName evidence="10">t(6)A37 threonylcarbamoyladenosine biosynthesis protein TsaE</fullName>
    </alternativeName>
</protein>
<keyword evidence="12" id="KW-1185">Reference proteome</keyword>
<evidence type="ECO:0000256" key="8">
    <source>
        <dbReference type="ARBA" id="ARBA00022840"/>
    </source>
</evidence>
<keyword evidence="4" id="KW-0963">Cytoplasm</keyword>
<keyword evidence="8" id="KW-0067">ATP-binding</keyword>
<gene>
    <name evidence="11" type="primary">tsaE</name>
    <name evidence="11" type="ORF">RZN69_10730</name>
</gene>
<comment type="subcellular location">
    <subcellularLocation>
        <location evidence="1">Cytoplasm</location>
    </subcellularLocation>
</comment>
<proteinExistence type="inferred from homology"/>
<dbReference type="NCBIfam" id="TIGR00150">
    <property type="entry name" value="T6A_YjeE"/>
    <property type="match status" value="1"/>
</dbReference>
<dbReference type="SUPFAM" id="SSF52540">
    <property type="entry name" value="P-loop containing nucleoside triphosphate hydrolases"/>
    <property type="match status" value="1"/>
</dbReference>
<sequence>MDVIAELQAGCLTTSAEETIRLAERLAEVLPVDTALVLEGDLGAGKTTFVQGLARAWRITDPVTSPTYAIYSLYRGERMLIHIDAYRIENPEEGDSLLIEDLLESPWNLAVEWPEKIDAWWLQGAWKLSLKRIAPGQHQLSLSLV</sequence>
<dbReference type="InterPro" id="IPR003442">
    <property type="entry name" value="T6A_TsaE"/>
</dbReference>
<name>A0AAQ3QXD2_9BACT</name>
<dbReference type="RefSeq" id="WP_317836123.1">
    <property type="nucleotide sequence ID" value="NZ_CP136920.1"/>
</dbReference>
<evidence type="ECO:0000256" key="2">
    <source>
        <dbReference type="ARBA" id="ARBA00007599"/>
    </source>
</evidence>
<dbReference type="EMBL" id="CP136920">
    <property type="protein sequence ID" value="WOO43563.1"/>
    <property type="molecule type" value="Genomic_DNA"/>
</dbReference>
<dbReference type="GO" id="GO:0005737">
    <property type="term" value="C:cytoplasm"/>
    <property type="evidence" value="ECO:0007669"/>
    <property type="project" value="UniProtKB-SubCell"/>
</dbReference>
<dbReference type="GO" id="GO:0002949">
    <property type="term" value="P:tRNA threonylcarbamoyladenosine modification"/>
    <property type="evidence" value="ECO:0007669"/>
    <property type="project" value="InterPro"/>
</dbReference>
<dbReference type="AlphaFoldDB" id="A0AAQ3QXD2"/>
<evidence type="ECO:0000256" key="6">
    <source>
        <dbReference type="ARBA" id="ARBA00022723"/>
    </source>
</evidence>
<accession>A0AAQ3QXD2</accession>
<comment type="similarity">
    <text evidence="2">Belongs to the TsaE family.</text>
</comment>
<evidence type="ECO:0000256" key="4">
    <source>
        <dbReference type="ARBA" id="ARBA00022490"/>
    </source>
</evidence>
<dbReference type="PANTHER" id="PTHR33540:SF2">
    <property type="entry name" value="TRNA THREONYLCARBAMOYLADENOSINE BIOSYNTHESIS PROTEIN TSAE"/>
    <property type="match status" value="1"/>
</dbReference>